<dbReference type="AlphaFoldDB" id="A0AAV1SRI5"/>
<sequence>MDTAPRIKIFFKSVCFPAFLSPIITLLSDSMAVVSLQMHHQMEEDKEVILLGFLLLLACENKRQKQMGFERDKDKDLFWWKIERVSEAVMVKATDVATCFFWFSLWKTKRRKIEFEGGKYLNHSNSSKTYLLRLA</sequence>
<dbReference type="EMBL" id="CAWUPB010001195">
    <property type="protein sequence ID" value="CAK7355617.1"/>
    <property type="molecule type" value="Genomic_DNA"/>
</dbReference>
<proteinExistence type="predicted"/>
<reference evidence="1 2" key="1">
    <citation type="submission" date="2024-01" db="EMBL/GenBank/DDBJ databases">
        <authorList>
            <person name="Waweru B."/>
        </authorList>
    </citation>
    <scope>NUCLEOTIDE SEQUENCE [LARGE SCALE GENOMIC DNA]</scope>
</reference>
<dbReference type="Proteomes" id="UP001314170">
    <property type="component" value="Unassembled WGS sequence"/>
</dbReference>
<comment type="caution">
    <text evidence="1">The sequence shown here is derived from an EMBL/GenBank/DDBJ whole genome shotgun (WGS) entry which is preliminary data.</text>
</comment>
<evidence type="ECO:0000313" key="1">
    <source>
        <dbReference type="EMBL" id="CAK7355617.1"/>
    </source>
</evidence>
<evidence type="ECO:0000313" key="2">
    <source>
        <dbReference type="Proteomes" id="UP001314170"/>
    </source>
</evidence>
<protein>
    <submittedName>
        <fullName evidence="1">Uncharacterized protein</fullName>
    </submittedName>
</protein>
<keyword evidence="2" id="KW-1185">Reference proteome</keyword>
<gene>
    <name evidence="1" type="ORF">DCAF_LOCUS25877</name>
</gene>
<accession>A0AAV1SRI5</accession>
<organism evidence="1 2">
    <name type="scientific">Dovyalis caffra</name>
    <dbReference type="NCBI Taxonomy" id="77055"/>
    <lineage>
        <taxon>Eukaryota</taxon>
        <taxon>Viridiplantae</taxon>
        <taxon>Streptophyta</taxon>
        <taxon>Embryophyta</taxon>
        <taxon>Tracheophyta</taxon>
        <taxon>Spermatophyta</taxon>
        <taxon>Magnoliopsida</taxon>
        <taxon>eudicotyledons</taxon>
        <taxon>Gunneridae</taxon>
        <taxon>Pentapetalae</taxon>
        <taxon>rosids</taxon>
        <taxon>fabids</taxon>
        <taxon>Malpighiales</taxon>
        <taxon>Salicaceae</taxon>
        <taxon>Flacourtieae</taxon>
        <taxon>Dovyalis</taxon>
    </lineage>
</organism>
<name>A0AAV1SRI5_9ROSI</name>